<dbReference type="AlphaFoldDB" id="A0AAU9VET4"/>
<reference evidence="2" key="1">
    <citation type="submission" date="2022-03" db="EMBL/GenBank/DDBJ databases">
        <authorList>
            <person name="Tunstrom K."/>
        </authorList>
    </citation>
    <scope>NUCLEOTIDE SEQUENCE</scope>
</reference>
<evidence type="ECO:0000256" key="1">
    <source>
        <dbReference type="SAM" id="MobiDB-lite"/>
    </source>
</evidence>
<name>A0AAU9VET4_EUPED</name>
<dbReference type="Proteomes" id="UP001153954">
    <property type="component" value="Unassembled WGS sequence"/>
</dbReference>
<sequence length="101" mass="10985">MCLRSKHSVHPAAVTRSGSQRGEAGEAGEAREAGEAACSLVAEYVARASRLAPLFPRLRPLPADLAYESPRTLAAELHDSILYESRPYESLNRDFDDDSLA</sequence>
<evidence type="ECO:0000313" key="2">
    <source>
        <dbReference type="EMBL" id="CAH2108520.1"/>
    </source>
</evidence>
<keyword evidence="3" id="KW-1185">Reference proteome</keyword>
<evidence type="ECO:0000313" key="3">
    <source>
        <dbReference type="Proteomes" id="UP001153954"/>
    </source>
</evidence>
<organism evidence="2 3">
    <name type="scientific">Euphydryas editha</name>
    <name type="common">Edith's checkerspot</name>
    <dbReference type="NCBI Taxonomy" id="104508"/>
    <lineage>
        <taxon>Eukaryota</taxon>
        <taxon>Metazoa</taxon>
        <taxon>Ecdysozoa</taxon>
        <taxon>Arthropoda</taxon>
        <taxon>Hexapoda</taxon>
        <taxon>Insecta</taxon>
        <taxon>Pterygota</taxon>
        <taxon>Neoptera</taxon>
        <taxon>Endopterygota</taxon>
        <taxon>Lepidoptera</taxon>
        <taxon>Glossata</taxon>
        <taxon>Ditrysia</taxon>
        <taxon>Papilionoidea</taxon>
        <taxon>Nymphalidae</taxon>
        <taxon>Nymphalinae</taxon>
        <taxon>Euphydryas</taxon>
    </lineage>
</organism>
<dbReference type="EMBL" id="CAKOGL010000031">
    <property type="protein sequence ID" value="CAH2108520.1"/>
    <property type="molecule type" value="Genomic_DNA"/>
</dbReference>
<protein>
    <submittedName>
        <fullName evidence="2">Uncharacterized protein</fullName>
    </submittedName>
</protein>
<proteinExistence type="predicted"/>
<comment type="caution">
    <text evidence="2">The sequence shown here is derived from an EMBL/GenBank/DDBJ whole genome shotgun (WGS) entry which is preliminary data.</text>
</comment>
<feature type="region of interest" description="Disordered" evidence="1">
    <location>
        <begin position="1"/>
        <end position="32"/>
    </location>
</feature>
<gene>
    <name evidence="2" type="ORF">EEDITHA_LOCUS22449</name>
</gene>
<accession>A0AAU9VET4</accession>